<dbReference type="Proteomes" id="UP000198677">
    <property type="component" value="Unassembled WGS sequence"/>
</dbReference>
<organism evidence="2 3">
    <name type="scientific">Rhodococcus maanshanensis</name>
    <dbReference type="NCBI Taxonomy" id="183556"/>
    <lineage>
        <taxon>Bacteria</taxon>
        <taxon>Bacillati</taxon>
        <taxon>Actinomycetota</taxon>
        <taxon>Actinomycetes</taxon>
        <taxon>Mycobacteriales</taxon>
        <taxon>Nocardiaceae</taxon>
        <taxon>Rhodococcus</taxon>
    </lineage>
</organism>
<dbReference type="InterPro" id="IPR050177">
    <property type="entry name" value="Lipid_A_modif_metabolic_enz"/>
</dbReference>
<dbReference type="InterPro" id="IPR001509">
    <property type="entry name" value="Epimerase_deHydtase"/>
</dbReference>
<reference evidence="3" key="1">
    <citation type="submission" date="2016-10" db="EMBL/GenBank/DDBJ databases">
        <authorList>
            <person name="Varghese N."/>
            <person name="Submissions S."/>
        </authorList>
    </citation>
    <scope>NUCLEOTIDE SEQUENCE [LARGE SCALE GENOMIC DNA]</scope>
    <source>
        <strain evidence="3">DSM 44675</strain>
    </source>
</reference>
<evidence type="ECO:0000313" key="3">
    <source>
        <dbReference type="Proteomes" id="UP000198677"/>
    </source>
</evidence>
<gene>
    <name evidence="2" type="ORF">SAMN05444583_11972</name>
</gene>
<dbReference type="AlphaFoldDB" id="A0A1H7UV88"/>
<name>A0A1H7UV88_9NOCA</name>
<dbReference type="EMBL" id="FOAW01000019">
    <property type="protein sequence ID" value="SEM00910.1"/>
    <property type="molecule type" value="Genomic_DNA"/>
</dbReference>
<dbReference type="InterPro" id="IPR036291">
    <property type="entry name" value="NAD(P)-bd_dom_sf"/>
</dbReference>
<dbReference type="Pfam" id="PF01370">
    <property type="entry name" value="Epimerase"/>
    <property type="match status" value="1"/>
</dbReference>
<protein>
    <submittedName>
        <fullName evidence="2">Nucleoside-diphosphate-sugar epimerase</fullName>
    </submittedName>
</protein>
<dbReference type="SUPFAM" id="SSF51735">
    <property type="entry name" value="NAD(P)-binding Rossmann-fold domains"/>
    <property type="match status" value="1"/>
</dbReference>
<dbReference type="RefSeq" id="WP_072753117.1">
    <property type="nucleotide sequence ID" value="NZ_FOAW01000019.1"/>
</dbReference>
<sequence length="321" mass="35059">MNLLLTGAFGNIGSHVLAELLRRGHRVRCLALDTPEDRRRARGFAGVDAVWGDIRDAEVVAAAVAGVEAVLHLAAMIPPASDADPELARQINVDGTRNVVDACLAQPRPPKLLFASTFDVHGHTLDRDPPRRVDDPRVATDAYTAHKIEGEDMVRESGLDWFIPRFADVPILGLRKPDPIMFEIGLENRIEVLHPDDAAVAVANALETPAVWGRVLFLGGGAGCQITYRQFLTEMLGAMGLDMLPDDAFSGKVYATDWVDTAAGQRLLGYQRRVFDDIVSDIAATLGWRRHLMPLARPFARRAMLRMSPYAGSTRVPAAQG</sequence>
<dbReference type="PANTHER" id="PTHR43245">
    <property type="entry name" value="BIFUNCTIONAL POLYMYXIN RESISTANCE PROTEIN ARNA"/>
    <property type="match status" value="1"/>
</dbReference>
<keyword evidence="3" id="KW-1185">Reference proteome</keyword>
<evidence type="ECO:0000313" key="2">
    <source>
        <dbReference type="EMBL" id="SEM00910.1"/>
    </source>
</evidence>
<dbReference type="Gene3D" id="3.40.50.720">
    <property type="entry name" value="NAD(P)-binding Rossmann-like Domain"/>
    <property type="match status" value="1"/>
</dbReference>
<feature type="domain" description="NAD-dependent epimerase/dehydratase" evidence="1">
    <location>
        <begin position="4"/>
        <end position="157"/>
    </location>
</feature>
<evidence type="ECO:0000259" key="1">
    <source>
        <dbReference type="Pfam" id="PF01370"/>
    </source>
</evidence>
<dbReference type="OrthoDB" id="4373834at2"/>
<proteinExistence type="predicted"/>
<accession>A0A1H7UV88</accession>